<keyword evidence="6" id="KW-1185">Reference proteome</keyword>
<dbReference type="PANTHER" id="PTHR37164:SF1">
    <property type="entry name" value="BACTERIOHEMERYTHRIN"/>
    <property type="match status" value="1"/>
</dbReference>
<evidence type="ECO:0000256" key="1">
    <source>
        <dbReference type="ARBA" id="ARBA00010587"/>
    </source>
</evidence>
<evidence type="ECO:0000256" key="2">
    <source>
        <dbReference type="ARBA" id="ARBA00022723"/>
    </source>
</evidence>
<dbReference type="EMBL" id="FNBG01000015">
    <property type="protein sequence ID" value="SDF69597.1"/>
    <property type="molecule type" value="Genomic_DNA"/>
</dbReference>
<keyword evidence="3" id="KW-0408">Iron</keyword>
<evidence type="ECO:0000313" key="5">
    <source>
        <dbReference type="EMBL" id="SDF69597.1"/>
    </source>
</evidence>
<proteinExistence type="inferred from homology"/>
<keyword evidence="2" id="KW-0479">Metal-binding</keyword>
<dbReference type="Gene3D" id="1.20.120.50">
    <property type="entry name" value="Hemerythrin-like"/>
    <property type="match status" value="1"/>
</dbReference>
<dbReference type="AlphaFoldDB" id="A0A1G7N6S0"/>
<reference evidence="5 6" key="1">
    <citation type="submission" date="2016-10" db="EMBL/GenBank/DDBJ databases">
        <authorList>
            <person name="de Groot N.N."/>
        </authorList>
    </citation>
    <scope>NUCLEOTIDE SEQUENCE [LARGE SCALE GENOMIC DNA]</scope>
    <source>
        <strain evidence="5 6">DSM 28129</strain>
    </source>
</reference>
<dbReference type="RefSeq" id="WP_091231273.1">
    <property type="nucleotide sequence ID" value="NZ_FNBG01000015.1"/>
</dbReference>
<dbReference type="PANTHER" id="PTHR37164">
    <property type="entry name" value="BACTERIOHEMERYTHRIN"/>
    <property type="match status" value="1"/>
</dbReference>
<feature type="domain" description="Hemerythrin-like" evidence="4">
    <location>
        <begin position="10"/>
        <end position="130"/>
    </location>
</feature>
<evidence type="ECO:0000313" key="6">
    <source>
        <dbReference type="Proteomes" id="UP000198972"/>
    </source>
</evidence>
<protein>
    <submittedName>
        <fullName evidence="5">Hemerythrin</fullName>
    </submittedName>
</protein>
<gene>
    <name evidence="5" type="ORF">SAMN04488542_11538</name>
</gene>
<dbReference type="Pfam" id="PF01814">
    <property type="entry name" value="Hemerythrin"/>
    <property type="match status" value="1"/>
</dbReference>
<organism evidence="5 6">
    <name type="scientific">Fontibacillus panacisegetis</name>
    <dbReference type="NCBI Taxonomy" id="670482"/>
    <lineage>
        <taxon>Bacteria</taxon>
        <taxon>Bacillati</taxon>
        <taxon>Bacillota</taxon>
        <taxon>Bacilli</taxon>
        <taxon>Bacillales</taxon>
        <taxon>Paenibacillaceae</taxon>
        <taxon>Fontibacillus</taxon>
    </lineage>
</organism>
<dbReference type="InterPro" id="IPR050669">
    <property type="entry name" value="Hemerythrin"/>
</dbReference>
<dbReference type="STRING" id="670482.SAMN04488542_11538"/>
<dbReference type="InterPro" id="IPR035938">
    <property type="entry name" value="Hemerythrin-like_sf"/>
</dbReference>
<name>A0A1G7N6S0_9BACL</name>
<sequence length="139" mass="16708">MMWKDKYTLGVDLIDKQHMELFERVESFLIVLRSKEPWELKVEKVKETLEFMKEYVVKHFHDEECYQRKVGYPDCNRHCEIHAEFTAEVQEFVKLFEEQGYEEPLVQKFAGKLVAWLINHVAATDQKIADYIHRLEVEA</sequence>
<evidence type="ECO:0000256" key="3">
    <source>
        <dbReference type="ARBA" id="ARBA00023004"/>
    </source>
</evidence>
<dbReference type="SUPFAM" id="SSF47188">
    <property type="entry name" value="Hemerythrin-like"/>
    <property type="match status" value="1"/>
</dbReference>
<evidence type="ECO:0000259" key="4">
    <source>
        <dbReference type="Pfam" id="PF01814"/>
    </source>
</evidence>
<dbReference type="NCBIfam" id="NF033749">
    <property type="entry name" value="bact_hemeryth"/>
    <property type="match status" value="1"/>
</dbReference>
<comment type="similarity">
    <text evidence="1">Belongs to the hemerythrin family.</text>
</comment>
<dbReference type="CDD" id="cd12107">
    <property type="entry name" value="Hemerythrin"/>
    <property type="match status" value="1"/>
</dbReference>
<dbReference type="InterPro" id="IPR012312">
    <property type="entry name" value="Hemerythrin-like"/>
</dbReference>
<dbReference type="NCBIfam" id="TIGR02481">
    <property type="entry name" value="hemeryth_dom"/>
    <property type="match status" value="1"/>
</dbReference>
<accession>A0A1G7N6S0</accession>
<dbReference type="OrthoDB" id="266313at2"/>
<dbReference type="Proteomes" id="UP000198972">
    <property type="component" value="Unassembled WGS sequence"/>
</dbReference>
<dbReference type="GO" id="GO:0046872">
    <property type="term" value="F:metal ion binding"/>
    <property type="evidence" value="ECO:0007669"/>
    <property type="project" value="UniProtKB-KW"/>
</dbReference>
<dbReference type="InterPro" id="IPR012827">
    <property type="entry name" value="Hemerythrin_metal-bd"/>
</dbReference>